<evidence type="ECO:0000313" key="2">
    <source>
        <dbReference type="EMBL" id="KAJ1216652.1"/>
    </source>
</evidence>
<feature type="region of interest" description="Disordered" evidence="1">
    <location>
        <begin position="63"/>
        <end position="94"/>
    </location>
</feature>
<feature type="compositionally biased region" description="Acidic residues" evidence="1">
    <location>
        <begin position="15"/>
        <end position="24"/>
    </location>
</feature>
<reference evidence="2" key="1">
    <citation type="journal article" date="2022" name="bioRxiv">
        <title>Sequencing and chromosome-scale assembly of the giantPleurodeles waltlgenome.</title>
        <authorList>
            <person name="Brown T."/>
            <person name="Elewa A."/>
            <person name="Iarovenko S."/>
            <person name="Subramanian E."/>
            <person name="Araus A.J."/>
            <person name="Petzold A."/>
            <person name="Susuki M."/>
            <person name="Suzuki K.-i.T."/>
            <person name="Hayashi T."/>
            <person name="Toyoda A."/>
            <person name="Oliveira C."/>
            <person name="Osipova E."/>
            <person name="Leigh N.D."/>
            <person name="Simon A."/>
            <person name="Yun M.H."/>
        </authorList>
    </citation>
    <scope>NUCLEOTIDE SEQUENCE</scope>
    <source>
        <strain evidence="2">20211129_DDA</strain>
        <tissue evidence="2">Liver</tissue>
    </source>
</reference>
<accession>A0AAV7WRB9</accession>
<keyword evidence="3" id="KW-1185">Reference proteome</keyword>
<evidence type="ECO:0000256" key="1">
    <source>
        <dbReference type="SAM" id="MobiDB-lite"/>
    </source>
</evidence>
<dbReference type="AlphaFoldDB" id="A0AAV7WRB9"/>
<sequence length="114" mass="12662">MADCGVVGRRCQNEADEEILEGPEETERKRGVTEMSQRSQRRKQGDLEDNWQHIDGNLRMLKEEKNPTGVLQAQTGLGGDEPSGEGPTSLSPRSFPFINIYIANPVTPQKKALP</sequence>
<organism evidence="2 3">
    <name type="scientific">Pleurodeles waltl</name>
    <name type="common">Iberian ribbed newt</name>
    <dbReference type="NCBI Taxonomy" id="8319"/>
    <lineage>
        <taxon>Eukaryota</taxon>
        <taxon>Metazoa</taxon>
        <taxon>Chordata</taxon>
        <taxon>Craniata</taxon>
        <taxon>Vertebrata</taxon>
        <taxon>Euteleostomi</taxon>
        <taxon>Amphibia</taxon>
        <taxon>Batrachia</taxon>
        <taxon>Caudata</taxon>
        <taxon>Salamandroidea</taxon>
        <taxon>Salamandridae</taxon>
        <taxon>Pleurodelinae</taxon>
        <taxon>Pleurodeles</taxon>
    </lineage>
</organism>
<gene>
    <name evidence="2" type="ORF">NDU88_004253</name>
</gene>
<feature type="region of interest" description="Disordered" evidence="1">
    <location>
        <begin position="15"/>
        <end position="51"/>
    </location>
</feature>
<protein>
    <submittedName>
        <fullName evidence="2">Uncharacterized protein</fullName>
    </submittedName>
</protein>
<name>A0AAV7WRB9_PLEWA</name>
<dbReference type="EMBL" id="JANPWB010000001">
    <property type="protein sequence ID" value="KAJ1216652.1"/>
    <property type="molecule type" value="Genomic_DNA"/>
</dbReference>
<comment type="caution">
    <text evidence="2">The sequence shown here is derived from an EMBL/GenBank/DDBJ whole genome shotgun (WGS) entry which is preliminary data.</text>
</comment>
<proteinExistence type="predicted"/>
<evidence type="ECO:0000313" key="3">
    <source>
        <dbReference type="Proteomes" id="UP001066276"/>
    </source>
</evidence>
<dbReference type="Proteomes" id="UP001066276">
    <property type="component" value="Chromosome 1_1"/>
</dbReference>